<keyword evidence="2" id="KW-1185">Reference proteome</keyword>
<protein>
    <recommendedName>
        <fullName evidence="3">Alpha/beta hydrolase</fullName>
    </recommendedName>
</protein>
<dbReference type="Gene3D" id="3.40.50.1820">
    <property type="entry name" value="alpha/beta hydrolase"/>
    <property type="match status" value="1"/>
</dbReference>
<accession>A0ABW7Z4G0</accession>
<organism evidence="1 2">
    <name type="scientific">Nonomuraea typhae</name>
    <dbReference type="NCBI Taxonomy" id="2603600"/>
    <lineage>
        <taxon>Bacteria</taxon>
        <taxon>Bacillati</taxon>
        <taxon>Actinomycetota</taxon>
        <taxon>Actinomycetes</taxon>
        <taxon>Streptosporangiales</taxon>
        <taxon>Streptosporangiaceae</taxon>
        <taxon>Nonomuraea</taxon>
    </lineage>
</organism>
<evidence type="ECO:0008006" key="3">
    <source>
        <dbReference type="Google" id="ProtNLM"/>
    </source>
</evidence>
<evidence type="ECO:0000313" key="1">
    <source>
        <dbReference type="EMBL" id="MFI6501604.1"/>
    </source>
</evidence>
<sequence length="277" mass="30066">MAAITVIHGIGQQLRGEYTLRDRLLAALRDGAGLAGGDVAPEDVAFAAYGELFRPPAEVLAPEVRHDARDLTEKDEQELLLLWWRRAAEVDPKVVSPDDEVLARPPVWVVRALAALSRSAFLARVTESMFVGALKQTSAYLRDPEVRGYAQAALAAKITDDTRVVVAHSLGSVVAYEALCAHPEWPVRTLVTLGSPLGIPNLIFERLRPEPGRWPGSIAHWTNVADPADVVATVPDLRPLFGERITQISVHNGAHAHDLRPYLTERLTGAAILAGLA</sequence>
<dbReference type="SUPFAM" id="SSF53474">
    <property type="entry name" value="alpha/beta-Hydrolases"/>
    <property type="match status" value="1"/>
</dbReference>
<dbReference type="EMBL" id="JBITGY010000008">
    <property type="protein sequence ID" value="MFI6501604.1"/>
    <property type="molecule type" value="Genomic_DNA"/>
</dbReference>
<dbReference type="RefSeq" id="WP_397086281.1">
    <property type="nucleotide sequence ID" value="NZ_JBITGY010000008.1"/>
</dbReference>
<dbReference type="InterPro" id="IPR029058">
    <property type="entry name" value="AB_hydrolase_fold"/>
</dbReference>
<evidence type="ECO:0000313" key="2">
    <source>
        <dbReference type="Proteomes" id="UP001612741"/>
    </source>
</evidence>
<reference evidence="1 2" key="1">
    <citation type="submission" date="2024-10" db="EMBL/GenBank/DDBJ databases">
        <title>The Natural Products Discovery Center: Release of the First 8490 Sequenced Strains for Exploring Actinobacteria Biosynthetic Diversity.</title>
        <authorList>
            <person name="Kalkreuter E."/>
            <person name="Kautsar S.A."/>
            <person name="Yang D."/>
            <person name="Bader C.D."/>
            <person name="Teijaro C.N."/>
            <person name="Fluegel L."/>
            <person name="Davis C.M."/>
            <person name="Simpson J.R."/>
            <person name="Lauterbach L."/>
            <person name="Steele A.D."/>
            <person name="Gui C."/>
            <person name="Meng S."/>
            <person name="Li G."/>
            <person name="Viehrig K."/>
            <person name="Ye F."/>
            <person name="Su P."/>
            <person name="Kiefer A.F."/>
            <person name="Nichols A."/>
            <person name="Cepeda A.J."/>
            <person name="Yan W."/>
            <person name="Fan B."/>
            <person name="Jiang Y."/>
            <person name="Adhikari A."/>
            <person name="Zheng C.-J."/>
            <person name="Schuster L."/>
            <person name="Cowan T.M."/>
            <person name="Smanski M.J."/>
            <person name="Chevrette M.G."/>
            <person name="De Carvalho L.P.S."/>
            <person name="Shen B."/>
        </authorList>
    </citation>
    <scope>NUCLEOTIDE SEQUENCE [LARGE SCALE GENOMIC DNA]</scope>
    <source>
        <strain evidence="1 2">NPDC050545</strain>
    </source>
</reference>
<proteinExistence type="predicted"/>
<comment type="caution">
    <text evidence="1">The sequence shown here is derived from an EMBL/GenBank/DDBJ whole genome shotgun (WGS) entry which is preliminary data.</text>
</comment>
<dbReference type="Proteomes" id="UP001612741">
    <property type="component" value="Unassembled WGS sequence"/>
</dbReference>
<name>A0ABW7Z4G0_9ACTN</name>
<gene>
    <name evidence="1" type="ORF">ACIBG2_29775</name>
</gene>